<dbReference type="PANTHER" id="PTHR45742:SF8">
    <property type="entry name" value="FLOCCULATION PROTEIN FLO11"/>
    <property type="match status" value="1"/>
</dbReference>
<keyword evidence="8" id="KW-1185">Reference proteome</keyword>
<accession>A0A152A1U2</accession>
<keyword evidence="4" id="KW-1015">Disulfide bond</keyword>
<dbReference type="GO" id="GO:0005576">
    <property type="term" value="C:extracellular region"/>
    <property type="evidence" value="ECO:0007669"/>
    <property type="project" value="UniProtKB-SubCell"/>
</dbReference>
<sequence length="1107" mass="123450">MKIYGIILFLLFITNNIISIEIEIDNQSSCNVDCVDKPFSNFKTAIQYLHNINDSTTPTIKVHYGIYSGPLNNDLDIHINLNIIGLKSNYGSIIIDGSLVGNCFNIRDSTVSIENIYLTRCVSKFGGGIYAENSSLLLDKVVFVKNAANSGGAIYMKSSTATISTSKFISNKANSNQGGIMFIVESTLTLLSNRYSCNQRYDFYATGNQSFVFISPLDNEGIDSTSIVCIDDAQIRVGNNLICGTDLNSNCNDDSGLPSDPVPPIDNYQLERIGWKFQTYRHCVIPAIRNNHYSTDASSCTVAPLTITTYLEYPEIEQFMPSEGCFASGLLLSNVIVPDSDEYYFQLESENIGILVLVDNKVIFNSYFISGSDRISNSERKMMLGQDQPHLIKLIFFSINEKFSERKLSLRWKRTLSDSYQPIPSTFISSTTSTTNSPVCGDGFCNEDPVTCLIDCWQDITPLCKGLAPPSPITSSYPQAEGDFIGSLVNNQYLYSIPGINHMSHGVDITTFEDQAHQIFYHGYCDNSTFSTVQSTYRKSVYTIPSSIHAQISPKCSYDIQSQSYSNSEAYSIRAGIEAGLDGSFSLSGGLFGFEAAMSASMSFSGQYAIANNLERKTSSSIHVSEFNCETTKMHLNKANWHPSFIKDLSLLHTSNSTELQTKMVSLIKRYGTLYKKSAVFGGKLLEMSTIYSEFLDSTSDQDLSWAIGGSFSASISRWGAKGSGKISGSYSSDKSESFGKRFHYQSYRSDTIVMGGSSGSYGSDLQDPLMNWVSTIDLNPVVIRKSLGLISDLIPEDWYLDSTKSNTNIKELWKNAENLLYKSLFRHRITTPKLLTDRLNQSNPAGTLYLFTYDGPMGYQSLTLNIYSKTMNIFPNNYISTDGPLFKETDPTSSLSLQFGPTIPNYRSVLVQRLPFIYDVFTSRQFRLLAPSEIAMQYNQIRIRLPNYQLFKKQSYLVGDETSNQYQLTILTDSGKIQVPTVNHLDLYVGKEVAVSTGNNYLGNIYGILIKLKIQPLNIICNISTQIDAIIISQVCPDTPGKVKSNCVHKSYSTTLVREHYERAFITDNLTPILIEPAKPFYFRVVPIGKSSSLYFNTTNNQLLYI</sequence>
<evidence type="ECO:0000256" key="1">
    <source>
        <dbReference type="ARBA" id="ARBA00004613"/>
    </source>
</evidence>
<comment type="caution">
    <text evidence="7">The sequence shown here is derived from an EMBL/GenBank/DDBJ whole genome shotgun (WGS) entry which is preliminary data.</text>
</comment>
<dbReference type="AlphaFoldDB" id="A0A152A1U2"/>
<keyword evidence="5" id="KW-0732">Signal</keyword>
<dbReference type="Pfam" id="PF01823">
    <property type="entry name" value="MACPF"/>
    <property type="match status" value="1"/>
</dbReference>
<evidence type="ECO:0000313" key="7">
    <source>
        <dbReference type="EMBL" id="KYR00041.1"/>
    </source>
</evidence>
<evidence type="ECO:0000256" key="3">
    <source>
        <dbReference type="ARBA" id="ARBA00022852"/>
    </source>
</evidence>
<keyword evidence="2" id="KW-0964">Secreted</keyword>
<dbReference type="PANTHER" id="PTHR45742">
    <property type="entry name" value="COMPLEMENT COMPONENT C6"/>
    <property type="match status" value="1"/>
</dbReference>
<dbReference type="InterPro" id="IPR020864">
    <property type="entry name" value="MACPF"/>
</dbReference>
<dbReference type="SUPFAM" id="SSF51126">
    <property type="entry name" value="Pectin lyase-like"/>
    <property type="match status" value="1"/>
</dbReference>
<dbReference type="InParanoid" id="A0A152A1U2"/>
<comment type="subcellular location">
    <subcellularLocation>
        <location evidence="1">Secreted</location>
    </subcellularLocation>
</comment>
<feature type="domain" description="MACPF" evidence="6">
    <location>
        <begin position="486"/>
        <end position="825"/>
    </location>
</feature>
<evidence type="ECO:0000256" key="4">
    <source>
        <dbReference type="ARBA" id="ARBA00023157"/>
    </source>
</evidence>
<dbReference type="EMBL" id="LODT01000018">
    <property type="protein sequence ID" value="KYR00041.1"/>
    <property type="molecule type" value="Genomic_DNA"/>
</dbReference>
<name>A0A152A1U2_TIELA</name>
<evidence type="ECO:0000313" key="8">
    <source>
        <dbReference type="Proteomes" id="UP000076078"/>
    </source>
</evidence>
<dbReference type="InterPro" id="IPR011050">
    <property type="entry name" value="Pectin_lyase_fold/virulence"/>
</dbReference>
<gene>
    <name evidence="7" type="ORF">DLAC_03539</name>
</gene>
<dbReference type="GO" id="GO:0031640">
    <property type="term" value="P:killing of cells of another organism"/>
    <property type="evidence" value="ECO:0007669"/>
    <property type="project" value="UniProtKB-KW"/>
</dbReference>
<feature type="chain" id="PRO_5007593517" description="MACPF domain-containing protein" evidence="5">
    <location>
        <begin position="20"/>
        <end position="1107"/>
    </location>
</feature>
<evidence type="ECO:0000256" key="5">
    <source>
        <dbReference type="SAM" id="SignalP"/>
    </source>
</evidence>
<feature type="signal peptide" evidence="5">
    <location>
        <begin position="1"/>
        <end position="19"/>
    </location>
</feature>
<dbReference type="OrthoDB" id="21110at2759"/>
<dbReference type="Proteomes" id="UP000076078">
    <property type="component" value="Unassembled WGS sequence"/>
</dbReference>
<reference evidence="7 8" key="1">
    <citation type="submission" date="2015-12" db="EMBL/GenBank/DDBJ databases">
        <title>Dictyostelia acquired genes for synthesis and detection of signals that induce cell-type specialization by lateral gene transfer from prokaryotes.</title>
        <authorList>
            <person name="Gloeckner G."/>
            <person name="Schaap P."/>
        </authorList>
    </citation>
    <scope>NUCLEOTIDE SEQUENCE [LARGE SCALE GENOMIC DNA]</scope>
    <source>
        <strain evidence="7 8">TK</strain>
    </source>
</reference>
<evidence type="ECO:0000256" key="2">
    <source>
        <dbReference type="ARBA" id="ARBA00022525"/>
    </source>
</evidence>
<dbReference type="PROSITE" id="PS51412">
    <property type="entry name" value="MACPF_2"/>
    <property type="match status" value="1"/>
</dbReference>
<organism evidence="7 8">
    <name type="scientific">Tieghemostelium lacteum</name>
    <name type="common">Slime mold</name>
    <name type="synonym">Dictyostelium lacteum</name>
    <dbReference type="NCBI Taxonomy" id="361077"/>
    <lineage>
        <taxon>Eukaryota</taxon>
        <taxon>Amoebozoa</taxon>
        <taxon>Evosea</taxon>
        <taxon>Eumycetozoa</taxon>
        <taxon>Dictyostelia</taxon>
        <taxon>Dictyosteliales</taxon>
        <taxon>Raperosteliaceae</taxon>
        <taxon>Tieghemostelium</taxon>
    </lineage>
</organism>
<proteinExistence type="predicted"/>
<protein>
    <recommendedName>
        <fullName evidence="6">MACPF domain-containing protein</fullName>
    </recommendedName>
</protein>
<keyword evidence="3" id="KW-0204">Cytolysis</keyword>
<evidence type="ECO:0000259" key="6">
    <source>
        <dbReference type="PROSITE" id="PS51412"/>
    </source>
</evidence>